<dbReference type="InterPro" id="IPR050469">
    <property type="entry name" value="Diguanylate_Cyclase"/>
</dbReference>
<dbReference type="Pfam" id="PF00990">
    <property type="entry name" value="GGDEF"/>
    <property type="match status" value="1"/>
</dbReference>
<dbReference type="GO" id="GO:0000155">
    <property type="term" value="F:phosphorelay sensor kinase activity"/>
    <property type="evidence" value="ECO:0007669"/>
    <property type="project" value="InterPro"/>
</dbReference>
<dbReference type="InterPro" id="IPR011620">
    <property type="entry name" value="Sig_transdc_His_kinase_LytS_TM"/>
</dbReference>
<comment type="subcellular location">
    <subcellularLocation>
        <location evidence="1">Cell membrane</location>
        <topology evidence="1">Multi-pass membrane protein</topology>
    </subcellularLocation>
</comment>
<dbReference type="PANTHER" id="PTHR45138:SF9">
    <property type="entry name" value="DIGUANYLATE CYCLASE DGCM-RELATED"/>
    <property type="match status" value="1"/>
</dbReference>
<keyword evidence="3 6" id="KW-0812">Transmembrane</keyword>
<dbReference type="Pfam" id="PF07694">
    <property type="entry name" value="5TM-5TMR_LYT"/>
    <property type="match status" value="1"/>
</dbReference>
<dbReference type="InterPro" id="IPR000160">
    <property type="entry name" value="GGDEF_dom"/>
</dbReference>
<sequence length="357" mass="40690">MISDLFINGCILISILFILNEFLNFKDLNPSSSIKKKFISGVVYGFLSIILMIYNIKVNREVFFDFRHIPQVISAIYGGPVSVIVTGAISSIFYLIYLGISYNSIITSISIIINSIGCAFILYFHTNQQKKWIYMIIYSLVIRTIVLIKVLDSETIILKDIVSLWFGTIFITIIVYLLLDYIYIGYKNLKDLKKEANTDFLTNLNNSRGFNALLKDTLELAKKENINFSILMIDVDFFKQINDTYGHPSGDEILKQLGLIFNNISRYKYDVGRVGGEEFCILLRHCSKSQTLRFAEKIRSIVENHVFILSSGVEVKITVSVGVASYNETVSDIYKVKAYADEKLYEAKNTGRNKICS</sequence>
<reference evidence="8 9" key="1">
    <citation type="journal article" date="2012" name="PLoS ONE">
        <title>The purine-utilizing bacterium Clostridium acidurici 9a: a genome-guided metabolic reconsideration.</title>
        <authorList>
            <person name="Hartwich K."/>
            <person name="Poehlein A."/>
            <person name="Daniel R."/>
        </authorList>
    </citation>
    <scope>NUCLEOTIDE SEQUENCE [LARGE SCALE GENOMIC DNA]</scope>
    <source>
        <strain evidence="9">ATCC 7906 / DSM 604 / BCRC 14475 / CIP 104303 / KCTC 5404 / NCIMB 10678 / 9a</strain>
    </source>
</reference>
<evidence type="ECO:0000313" key="9">
    <source>
        <dbReference type="Proteomes" id="UP000006094"/>
    </source>
</evidence>
<dbReference type="SMART" id="SM00267">
    <property type="entry name" value="GGDEF"/>
    <property type="match status" value="1"/>
</dbReference>
<dbReference type="GO" id="GO:0052621">
    <property type="term" value="F:diguanylate cyclase activity"/>
    <property type="evidence" value="ECO:0007669"/>
    <property type="project" value="TreeGrafter"/>
</dbReference>
<evidence type="ECO:0000256" key="3">
    <source>
        <dbReference type="ARBA" id="ARBA00022692"/>
    </source>
</evidence>
<dbReference type="KEGG" id="cad:Curi_c12580"/>
<keyword evidence="9" id="KW-1185">Reference proteome</keyword>
<organism evidence="8 9">
    <name type="scientific">Gottschalkia acidurici (strain ATCC 7906 / DSM 604 / BCRC 14475 / CIP 104303 / KCTC 5404 / NCIMB 10678 / 9a)</name>
    <name type="common">Clostridium acidurici</name>
    <dbReference type="NCBI Taxonomy" id="1128398"/>
    <lineage>
        <taxon>Bacteria</taxon>
        <taxon>Bacillati</taxon>
        <taxon>Bacillota</taxon>
        <taxon>Tissierellia</taxon>
        <taxon>Tissierellales</taxon>
        <taxon>Gottschalkiaceae</taxon>
        <taxon>Gottschalkia</taxon>
    </lineage>
</organism>
<dbReference type="GO" id="GO:0071555">
    <property type="term" value="P:cell wall organization"/>
    <property type="evidence" value="ECO:0007669"/>
    <property type="project" value="InterPro"/>
</dbReference>
<gene>
    <name evidence="8" type="ordered locus">Curi_c12580</name>
</gene>
<dbReference type="NCBIfam" id="TIGR00254">
    <property type="entry name" value="GGDEF"/>
    <property type="match status" value="1"/>
</dbReference>
<dbReference type="GO" id="GO:0043709">
    <property type="term" value="P:cell adhesion involved in single-species biofilm formation"/>
    <property type="evidence" value="ECO:0007669"/>
    <property type="project" value="TreeGrafter"/>
</dbReference>
<dbReference type="PANTHER" id="PTHR45138">
    <property type="entry name" value="REGULATORY COMPONENTS OF SENSORY TRANSDUCTION SYSTEM"/>
    <property type="match status" value="1"/>
</dbReference>
<feature type="transmembrane region" description="Helical" evidence="6">
    <location>
        <begin position="6"/>
        <end position="25"/>
    </location>
</feature>
<dbReference type="GO" id="GO:1902201">
    <property type="term" value="P:negative regulation of bacterial-type flagellum-dependent cell motility"/>
    <property type="evidence" value="ECO:0007669"/>
    <property type="project" value="TreeGrafter"/>
</dbReference>
<dbReference type="eggNOG" id="COG3706">
    <property type="taxonomic scope" value="Bacteria"/>
</dbReference>
<evidence type="ECO:0000256" key="4">
    <source>
        <dbReference type="ARBA" id="ARBA00022989"/>
    </source>
</evidence>
<dbReference type="SUPFAM" id="SSF55073">
    <property type="entry name" value="Nucleotide cyclase"/>
    <property type="match status" value="1"/>
</dbReference>
<accession>K0AYD5</accession>
<feature type="transmembrane region" description="Helical" evidence="6">
    <location>
        <begin position="37"/>
        <end position="56"/>
    </location>
</feature>
<feature type="domain" description="GGDEF" evidence="7">
    <location>
        <begin position="226"/>
        <end position="357"/>
    </location>
</feature>
<dbReference type="PROSITE" id="PS50887">
    <property type="entry name" value="GGDEF"/>
    <property type="match status" value="1"/>
</dbReference>
<dbReference type="HOGENOM" id="CLU_000445_11_1_9"/>
<dbReference type="GO" id="GO:0005886">
    <property type="term" value="C:plasma membrane"/>
    <property type="evidence" value="ECO:0007669"/>
    <property type="project" value="UniProtKB-SubCell"/>
</dbReference>
<dbReference type="AlphaFoldDB" id="K0AYD5"/>
<feature type="transmembrane region" description="Helical" evidence="6">
    <location>
        <begin position="163"/>
        <end position="184"/>
    </location>
</feature>
<dbReference type="Proteomes" id="UP000006094">
    <property type="component" value="Chromosome"/>
</dbReference>
<dbReference type="EMBL" id="CP003326">
    <property type="protein sequence ID" value="AFS78269.1"/>
    <property type="molecule type" value="Genomic_DNA"/>
</dbReference>
<feature type="transmembrane region" description="Helical" evidence="6">
    <location>
        <begin position="76"/>
        <end position="98"/>
    </location>
</feature>
<dbReference type="Gene3D" id="3.30.70.270">
    <property type="match status" value="1"/>
</dbReference>
<keyword evidence="4 6" id="KW-1133">Transmembrane helix</keyword>
<evidence type="ECO:0000259" key="7">
    <source>
        <dbReference type="PROSITE" id="PS50887"/>
    </source>
</evidence>
<name>K0AYD5_GOTA9</name>
<evidence type="ECO:0000256" key="1">
    <source>
        <dbReference type="ARBA" id="ARBA00004651"/>
    </source>
</evidence>
<dbReference type="InterPro" id="IPR043128">
    <property type="entry name" value="Rev_trsase/Diguanyl_cyclase"/>
</dbReference>
<evidence type="ECO:0000313" key="8">
    <source>
        <dbReference type="EMBL" id="AFS78269.1"/>
    </source>
</evidence>
<dbReference type="FunFam" id="3.30.70.270:FF:000001">
    <property type="entry name" value="Diguanylate cyclase domain protein"/>
    <property type="match status" value="1"/>
</dbReference>
<keyword evidence="2" id="KW-1003">Cell membrane</keyword>
<protein>
    <submittedName>
        <fullName evidence="8">Diguanylate cyclase</fullName>
    </submittedName>
</protein>
<feature type="transmembrane region" description="Helical" evidence="6">
    <location>
        <begin position="132"/>
        <end position="151"/>
    </location>
</feature>
<evidence type="ECO:0000256" key="6">
    <source>
        <dbReference type="SAM" id="Phobius"/>
    </source>
</evidence>
<evidence type="ECO:0000256" key="5">
    <source>
        <dbReference type="ARBA" id="ARBA00023136"/>
    </source>
</evidence>
<dbReference type="CDD" id="cd01949">
    <property type="entry name" value="GGDEF"/>
    <property type="match status" value="1"/>
</dbReference>
<dbReference type="InterPro" id="IPR029787">
    <property type="entry name" value="Nucleotide_cyclase"/>
</dbReference>
<feature type="transmembrane region" description="Helical" evidence="6">
    <location>
        <begin position="105"/>
        <end position="126"/>
    </location>
</feature>
<dbReference type="OrthoDB" id="9805474at2"/>
<dbReference type="RefSeq" id="WP_014967406.1">
    <property type="nucleotide sequence ID" value="NC_018664.1"/>
</dbReference>
<evidence type="ECO:0000256" key="2">
    <source>
        <dbReference type="ARBA" id="ARBA00022475"/>
    </source>
</evidence>
<proteinExistence type="predicted"/>
<keyword evidence="5 6" id="KW-0472">Membrane</keyword>
<dbReference type="STRING" id="1128398.Curi_c12580"/>